<gene>
    <name evidence="18" type="ORF">SAMN05660297_00865</name>
</gene>
<evidence type="ECO:0000313" key="19">
    <source>
        <dbReference type="Proteomes" id="UP000199568"/>
    </source>
</evidence>
<keyword evidence="6" id="KW-0285">Flavoprotein</keyword>
<evidence type="ECO:0000256" key="9">
    <source>
        <dbReference type="ARBA" id="ARBA00022827"/>
    </source>
</evidence>
<dbReference type="FunFam" id="3.40.50.1220:FF:000008">
    <property type="entry name" value="Acetolactate synthase"/>
    <property type="match status" value="1"/>
</dbReference>
<name>A0A1I0A3K2_9FIRM</name>
<keyword evidence="7 14" id="KW-0808">Transferase</keyword>
<dbReference type="SUPFAM" id="SSF52467">
    <property type="entry name" value="DHS-like NAD/FAD-binding domain"/>
    <property type="match status" value="1"/>
</dbReference>
<dbReference type="GO" id="GO:0005948">
    <property type="term" value="C:acetolactate synthase complex"/>
    <property type="evidence" value="ECO:0007669"/>
    <property type="project" value="TreeGrafter"/>
</dbReference>
<evidence type="ECO:0000256" key="7">
    <source>
        <dbReference type="ARBA" id="ARBA00022679"/>
    </source>
</evidence>
<feature type="domain" description="Thiamine pyrophosphate enzyme N-terminal TPP-binding" evidence="17">
    <location>
        <begin position="6"/>
        <end position="119"/>
    </location>
</feature>
<dbReference type="InterPro" id="IPR045229">
    <property type="entry name" value="TPP_enz"/>
</dbReference>
<dbReference type="InterPro" id="IPR039368">
    <property type="entry name" value="AHAS_TPP"/>
</dbReference>
<feature type="domain" description="Thiamine pyrophosphate enzyme TPP-binding" evidence="16">
    <location>
        <begin position="392"/>
        <end position="539"/>
    </location>
</feature>
<dbReference type="STRING" id="426128.SAMN05660297_00865"/>
<dbReference type="InterPro" id="IPR029061">
    <property type="entry name" value="THDP-binding"/>
</dbReference>
<dbReference type="EC" id="2.2.1.6" evidence="4 14"/>
<dbReference type="UniPathway" id="UPA00049">
    <property type="reaction ID" value="UER00059"/>
</dbReference>
<evidence type="ECO:0000256" key="12">
    <source>
        <dbReference type="ARBA" id="ARBA00023304"/>
    </source>
</evidence>
<dbReference type="FunFam" id="3.40.50.970:FF:000007">
    <property type="entry name" value="Acetolactate synthase"/>
    <property type="match status" value="1"/>
</dbReference>
<evidence type="ECO:0000256" key="8">
    <source>
        <dbReference type="ARBA" id="ARBA00022723"/>
    </source>
</evidence>
<dbReference type="CDD" id="cd07035">
    <property type="entry name" value="TPP_PYR_POX_like"/>
    <property type="match status" value="1"/>
</dbReference>
<dbReference type="NCBIfam" id="TIGR00118">
    <property type="entry name" value="acolac_lg"/>
    <property type="match status" value="1"/>
</dbReference>
<evidence type="ECO:0000256" key="3">
    <source>
        <dbReference type="ARBA" id="ARBA00007812"/>
    </source>
</evidence>
<comment type="cofactor">
    <cofactor evidence="14">
        <name>Mg(2+)</name>
        <dbReference type="ChEBI" id="CHEBI:18420"/>
    </cofactor>
    <text evidence="14">Binds 1 Mg(2+) ion per subunit.</text>
</comment>
<dbReference type="EMBL" id="FOHU01000002">
    <property type="protein sequence ID" value="SES88725.1"/>
    <property type="molecule type" value="Genomic_DNA"/>
</dbReference>
<evidence type="ECO:0000256" key="2">
    <source>
        <dbReference type="ARBA" id="ARBA00005025"/>
    </source>
</evidence>
<keyword evidence="12 14" id="KW-0100">Branched-chain amino acid biosynthesis</keyword>
<comment type="pathway">
    <text evidence="2 14">Amino-acid biosynthesis; L-valine biosynthesis; L-valine from pyruvate: step 1/4.</text>
</comment>
<keyword evidence="10 14" id="KW-0460">Magnesium</keyword>
<evidence type="ECO:0000313" key="18">
    <source>
        <dbReference type="EMBL" id="SES88725.1"/>
    </source>
</evidence>
<dbReference type="Pfam" id="PF02776">
    <property type="entry name" value="TPP_enzyme_N"/>
    <property type="match status" value="1"/>
</dbReference>
<dbReference type="InterPro" id="IPR012846">
    <property type="entry name" value="Acetolactate_synth_lsu"/>
</dbReference>
<keyword evidence="8 14" id="KW-0479">Metal-binding</keyword>
<proteinExistence type="inferred from homology"/>
<dbReference type="InterPro" id="IPR011766">
    <property type="entry name" value="TPP_enzyme_TPP-bd"/>
</dbReference>
<sequence>MMKCSGAEIIISLLEEHGIDTIAGIPGGANLPMYNALAKSDKIQHVLARHEQGAGFIAQGIARTTGKAAVCFATSGPGVMNLLTAIADAKLDSVPIVAITGQIPSSLVGTDAFQEVDTCGLAIPITKHNFFVRSAKELFHIIPEAFRVAEGGRPGPVIIDIPKDVQLEEIEITNWPVEDNESLIDMGIGVNHDNIASLEDIEQITEMIHKSKKPLLYIGGGILQSNSHELLYDFAKKNSIPVASTLMGLGCFPSNDPLYLGMLGMHGAPYTNLILNETDLLIAFGVRFDDRATGKIAEFCPEASIIHVDIDPAELDKNKSTKISVAADIRMVLDELILSVEENHRQEWMQEITEIKEANPFPIGNKKDFYHPLNLIRKIGSIVDPDTIITTDVGQHQMWVAQAYPFQKPRTLLTSGGLGTMGFGLPTAIGAALANPDKKIICISGDGSILMNIQELATLADLNLNITVIILNNGWLGMVRQLQELFFQENYYATQFTTNPDFASMAQCFGIKGYDFKDQEDPNHALEKILSGSHPCVINMPIDFRENVMPTVPPGAGNHQMIGGEKRV</sequence>
<dbReference type="GO" id="GO:0030976">
    <property type="term" value="F:thiamine pyrophosphate binding"/>
    <property type="evidence" value="ECO:0007669"/>
    <property type="project" value="UniProtKB-UniRule"/>
</dbReference>
<dbReference type="InterPro" id="IPR029035">
    <property type="entry name" value="DHS-like_NAD/FAD-binding_dom"/>
</dbReference>
<dbReference type="PANTHER" id="PTHR18968:SF170">
    <property type="entry name" value="ACETOLACTATE SYNTHASE ISOZYME 1 LARGE SUBUNIT"/>
    <property type="match status" value="1"/>
</dbReference>
<accession>A0A1I0A3K2</accession>
<evidence type="ECO:0000256" key="14">
    <source>
        <dbReference type="RuleBase" id="RU003591"/>
    </source>
</evidence>
<feature type="domain" description="Thiamine pyrophosphate enzyme central" evidence="15">
    <location>
        <begin position="201"/>
        <end position="336"/>
    </location>
</feature>
<dbReference type="AlphaFoldDB" id="A0A1I0A3K2"/>
<comment type="cofactor">
    <cofactor evidence="14">
        <name>thiamine diphosphate</name>
        <dbReference type="ChEBI" id="CHEBI:58937"/>
    </cofactor>
    <text evidence="14">Binds 1 thiamine pyrophosphate per subunit.</text>
</comment>
<evidence type="ECO:0000259" key="17">
    <source>
        <dbReference type="Pfam" id="PF02776"/>
    </source>
</evidence>
<keyword evidence="11 14" id="KW-0786">Thiamine pyrophosphate</keyword>
<dbReference type="CDD" id="cd02015">
    <property type="entry name" value="TPP_AHAS"/>
    <property type="match status" value="1"/>
</dbReference>
<dbReference type="GO" id="GO:0003984">
    <property type="term" value="F:acetolactate synthase activity"/>
    <property type="evidence" value="ECO:0007669"/>
    <property type="project" value="UniProtKB-EC"/>
</dbReference>
<dbReference type="FunFam" id="3.40.50.970:FF:000016">
    <property type="entry name" value="Acetolactate synthase"/>
    <property type="match status" value="1"/>
</dbReference>
<dbReference type="Pfam" id="PF00205">
    <property type="entry name" value="TPP_enzyme_M"/>
    <property type="match status" value="1"/>
</dbReference>
<evidence type="ECO:0000256" key="5">
    <source>
        <dbReference type="ARBA" id="ARBA00022605"/>
    </source>
</evidence>
<evidence type="ECO:0000256" key="4">
    <source>
        <dbReference type="ARBA" id="ARBA00013145"/>
    </source>
</evidence>
<dbReference type="GO" id="GO:0000287">
    <property type="term" value="F:magnesium ion binding"/>
    <property type="evidence" value="ECO:0007669"/>
    <property type="project" value="UniProtKB-UniRule"/>
</dbReference>
<dbReference type="PROSITE" id="PS00187">
    <property type="entry name" value="TPP_ENZYMES"/>
    <property type="match status" value="1"/>
</dbReference>
<evidence type="ECO:0000256" key="11">
    <source>
        <dbReference type="ARBA" id="ARBA00023052"/>
    </source>
</evidence>
<evidence type="ECO:0000256" key="6">
    <source>
        <dbReference type="ARBA" id="ARBA00022630"/>
    </source>
</evidence>
<keyword evidence="5 14" id="KW-0028">Amino-acid biosynthesis</keyword>
<evidence type="ECO:0000256" key="13">
    <source>
        <dbReference type="ARBA" id="ARBA00048670"/>
    </source>
</evidence>
<dbReference type="Proteomes" id="UP000199568">
    <property type="component" value="Unassembled WGS sequence"/>
</dbReference>
<dbReference type="GO" id="GO:0009099">
    <property type="term" value="P:L-valine biosynthetic process"/>
    <property type="evidence" value="ECO:0007669"/>
    <property type="project" value="UniProtKB-UniPathway"/>
</dbReference>
<dbReference type="UniPathway" id="UPA00047">
    <property type="reaction ID" value="UER00055"/>
</dbReference>
<dbReference type="InterPro" id="IPR012001">
    <property type="entry name" value="Thiamin_PyroP_enz_TPP-bd_dom"/>
</dbReference>
<evidence type="ECO:0000259" key="16">
    <source>
        <dbReference type="Pfam" id="PF02775"/>
    </source>
</evidence>
<comment type="similarity">
    <text evidence="3 14">Belongs to the TPP enzyme family.</text>
</comment>
<dbReference type="Gene3D" id="3.40.50.1220">
    <property type="entry name" value="TPP-binding domain"/>
    <property type="match status" value="1"/>
</dbReference>
<comment type="catalytic activity">
    <reaction evidence="13 14">
        <text>2 pyruvate + H(+) = (2S)-2-acetolactate + CO2</text>
        <dbReference type="Rhea" id="RHEA:25249"/>
        <dbReference type="ChEBI" id="CHEBI:15361"/>
        <dbReference type="ChEBI" id="CHEBI:15378"/>
        <dbReference type="ChEBI" id="CHEBI:16526"/>
        <dbReference type="ChEBI" id="CHEBI:58476"/>
        <dbReference type="EC" id="2.2.1.6"/>
    </reaction>
</comment>
<comment type="pathway">
    <text evidence="1 14">Amino-acid biosynthesis; L-isoleucine biosynthesis; L-isoleucine from 2-oxobutanoate: step 1/4.</text>
</comment>
<reference evidence="18 19" key="1">
    <citation type="submission" date="2016-10" db="EMBL/GenBank/DDBJ databases">
        <authorList>
            <person name="de Groot N.N."/>
        </authorList>
    </citation>
    <scope>NUCLEOTIDE SEQUENCE [LARGE SCALE GENOMIC DNA]</scope>
    <source>
        <strain evidence="18 19">DSM 18979</strain>
    </source>
</reference>
<evidence type="ECO:0000256" key="10">
    <source>
        <dbReference type="ARBA" id="ARBA00022842"/>
    </source>
</evidence>
<keyword evidence="9" id="KW-0274">FAD</keyword>
<keyword evidence="19" id="KW-1185">Reference proteome</keyword>
<dbReference type="GO" id="GO:0050660">
    <property type="term" value="F:flavin adenine dinucleotide binding"/>
    <property type="evidence" value="ECO:0007669"/>
    <property type="project" value="InterPro"/>
</dbReference>
<dbReference type="GO" id="GO:0009097">
    <property type="term" value="P:isoleucine biosynthetic process"/>
    <property type="evidence" value="ECO:0007669"/>
    <property type="project" value="UniProtKB-UniPathway"/>
</dbReference>
<organism evidence="18 19">
    <name type="scientific">Natronincola peptidivorans</name>
    <dbReference type="NCBI Taxonomy" id="426128"/>
    <lineage>
        <taxon>Bacteria</taxon>
        <taxon>Bacillati</taxon>
        <taxon>Bacillota</taxon>
        <taxon>Clostridia</taxon>
        <taxon>Peptostreptococcales</taxon>
        <taxon>Natronincolaceae</taxon>
        <taxon>Natronincola</taxon>
    </lineage>
</organism>
<evidence type="ECO:0000256" key="1">
    <source>
        <dbReference type="ARBA" id="ARBA00004974"/>
    </source>
</evidence>
<protein>
    <recommendedName>
        <fullName evidence="4 14">Acetolactate synthase</fullName>
        <ecNumber evidence="4 14">2.2.1.6</ecNumber>
    </recommendedName>
</protein>
<dbReference type="InterPro" id="IPR000399">
    <property type="entry name" value="TPP-bd_CS"/>
</dbReference>
<dbReference type="PANTHER" id="PTHR18968">
    <property type="entry name" value="THIAMINE PYROPHOSPHATE ENZYMES"/>
    <property type="match status" value="1"/>
</dbReference>
<dbReference type="SUPFAM" id="SSF52518">
    <property type="entry name" value="Thiamin diphosphate-binding fold (THDP-binding)"/>
    <property type="match status" value="2"/>
</dbReference>
<dbReference type="Gene3D" id="3.40.50.970">
    <property type="match status" value="2"/>
</dbReference>
<dbReference type="Pfam" id="PF02775">
    <property type="entry name" value="TPP_enzyme_C"/>
    <property type="match status" value="1"/>
</dbReference>
<dbReference type="InterPro" id="IPR012000">
    <property type="entry name" value="Thiamin_PyroP_enz_cen_dom"/>
</dbReference>
<evidence type="ECO:0000259" key="15">
    <source>
        <dbReference type="Pfam" id="PF00205"/>
    </source>
</evidence>